<accession>A0AAU9K761</accession>
<dbReference type="InterPro" id="IPR050113">
    <property type="entry name" value="Ub_conjugating_enzyme"/>
</dbReference>
<dbReference type="InterPro" id="IPR016135">
    <property type="entry name" value="UBQ-conjugating_enzyme/RWD"/>
</dbReference>
<protein>
    <recommendedName>
        <fullName evidence="1">UBC core domain-containing protein</fullName>
    </recommendedName>
</protein>
<dbReference type="SUPFAM" id="SSF54495">
    <property type="entry name" value="UBC-like"/>
    <property type="match status" value="1"/>
</dbReference>
<dbReference type="Pfam" id="PF00179">
    <property type="entry name" value="UQ_con"/>
    <property type="match status" value="1"/>
</dbReference>
<sequence>MKKCSSNCNTRPKLIRNLKELENTLPVKYSVWPISNGSIYDCIGSIVGPENTPYENGIFYVRISLPTHNHGTFANIKFLTKIYHPNISAQEGNVSSLKLREARNDIMLIIETLYSILTHPDLENSENIEARDCYIEDIKEFNKGAAEWTRLYAS</sequence>
<comment type="caution">
    <text evidence="2">The sequence shown here is derived from an EMBL/GenBank/DDBJ whole genome shotgun (WGS) entry which is preliminary data.</text>
</comment>
<gene>
    <name evidence="2" type="ORF">BSTOLATCC_MIC57220</name>
</gene>
<reference evidence="2" key="1">
    <citation type="submission" date="2021-09" db="EMBL/GenBank/DDBJ databases">
        <authorList>
            <consortium name="AG Swart"/>
            <person name="Singh M."/>
            <person name="Singh A."/>
            <person name="Seah K."/>
            <person name="Emmerich C."/>
        </authorList>
    </citation>
    <scope>NUCLEOTIDE SEQUENCE</scope>
    <source>
        <strain evidence="2">ATCC30299</strain>
    </source>
</reference>
<keyword evidence="3" id="KW-1185">Reference proteome</keyword>
<dbReference type="Proteomes" id="UP001162131">
    <property type="component" value="Unassembled WGS sequence"/>
</dbReference>
<evidence type="ECO:0000259" key="1">
    <source>
        <dbReference type="PROSITE" id="PS50127"/>
    </source>
</evidence>
<dbReference type="PANTHER" id="PTHR24067">
    <property type="entry name" value="UBIQUITIN-CONJUGATING ENZYME E2"/>
    <property type="match status" value="1"/>
</dbReference>
<feature type="domain" description="UBC core" evidence="1">
    <location>
        <begin position="9"/>
        <end position="154"/>
    </location>
</feature>
<proteinExistence type="predicted"/>
<dbReference type="InterPro" id="IPR000608">
    <property type="entry name" value="UBC"/>
</dbReference>
<dbReference type="EMBL" id="CAJZBQ010000055">
    <property type="protein sequence ID" value="CAG9332935.1"/>
    <property type="molecule type" value="Genomic_DNA"/>
</dbReference>
<dbReference type="AlphaFoldDB" id="A0AAU9K761"/>
<dbReference type="SMART" id="SM00212">
    <property type="entry name" value="UBCc"/>
    <property type="match status" value="1"/>
</dbReference>
<evidence type="ECO:0000313" key="2">
    <source>
        <dbReference type="EMBL" id="CAG9332935.1"/>
    </source>
</evidence>
<organism evidence="2 3">
    <name type="scientific">Blepharisma stoltei</name>
    <dbReference type="NCBI Taxonomy" id="1481888"/>
    <lineage>
        <taxon>Eukaryota</taxon>
        <taxon>Sar</taxon>
        <taxon>Alveolata</taxon>
        <taxon>Ciliophora</taxon>
        <taxon>Postciliodesmatophora</taxon>
        <taxon>Heterotrichea</taxon>
        <taxon>Heterotrichida</taxon>
        <taxon>Blepharismidae</taxon>
        <taxon>Blepharisma</taxon>
    </lineage>
</organism>
<name>A0AAU9K761_9CILI</name>
<dbReference type="PROSITE" id="PS50127">
    <property type="entry name" value="UBC_2"/>
    <property type="match status" value="1"/>
</dbReference>
<evidence type="ECO:0000313" key="3">
    <source>
        <dbReference type="Proteomes" id="UP001162131"/>
    </source>
</evidence>
<dbReference type="Gene3D" id="3.10.110.10">
    <property type="entry name" value="Ubiquitin Conjugating Enzyme"/>
    <property type="match status" value="1"/>
</dbReference>